<dbReference type="AlphaFoldDB" id="A0A2S9JA50"/>
<dbReference type="RefSeq" id="WP_105737875.1">
    <property type="nucleotide sequence ID" value="NZ_PVBT01000010.1"/>
</dbReference>
<keyword evidence="2" id="KW-1185">Reference proteome</keyword>
<protein>
    <submittedName>
        <fullName evidence="1">Uncharacterized protein</fullName>
    </submittedName>
</protein>
<evidence type="ECO:0000313" key="2">
    <source>
        <dbReference type="Proteomes" id="UP000238563"/>
    </source>
</evidence>
<dbReference type="Proteomes" id="UP000238563">
    <property type="component" value="Unassembled WGS sequence"/>
</dbReference>
<accession>A0A2S9JA50</accession>
<sequence>MAGCLPAGNGLQGEPASALPQSLLDDIDRRIKVVAASLKQRQQTEQPDPRCDLLLATYALGLTAPFYENGPPDRHLDAIRDRLAHVMPSDRMTQALLATPPDGDDWYANALDPIEAIGRKDGREFFARYAGAGGAAAIQN</sequence>
<name>A0A2S9JA50_9HYPH</name>
<evidence type="ECO:0000313" key="1">
    <source>
        <dbReference type="EMBL" id="PRD49653.1"/>
    </source>
</evidence>
<dbReference type="EMBL" id="PVBT01000010">
    <property type="protein sequence ID" value="PRD49653.1"/>
    <property type="molecule type" value="Genomic_DNA"/>
</dbReference>
<organism evidence="1 2">
    <name type="scientific">Phyllobacterium myrsinacearum</name>
    <dbReference type="NCBI Taxonomy" id="28101"/>
    <lineage>
        <taxon>Bacteria</taxon>
        <taxon>Pseudomonadati</taxon>
        <taxon>Pseudomonadota</taxon>
        <taxon>Alphaproteobacteria</taxon>
        <taxon>Hyphomicrobiales</taxon>
        <taxon>Phyllobacteriaceae</taxon>
        <taxon>Phyllobacterium</taxon>
    </lineage>
</organism>
<gene>
    <name evidence="1" type="ORF">C5750_24840</name>
</gene>
<comment type="caution">
    <text evidence="1">The sequence shown here is derived from an EMBL/GenBank/DDBJ whole genome shotgun (WGS) entry which is preliminary data.</text>
</comment>
<reference evidence="1 2" key="1">
    <citation type="submission" date="2018-02" db="EMBL/GenBank/DDBJ databases">
        <title>The draft genome of Phyllobacterium myrsinacearum DSM5892.</title>
        <authorList>
            <person name="Li L."/>
            <person name="Liu L."/>
            <person name="Zhang X."/>
            <person name="Wang T."/>
        </authorList>
    </citation>
    <scope>NUCLEOTIDE SEQUENCE [LARGE SCALE GENOMIC DNA]</scope>
    <source>
        <strain evidence="1 2">DSM 5892</strain>
    </source>
</reference>
<proteinExistence type="predicted"/>